<proteinExistence type="predicted"/>
<accession>A0ABR9E5H1</accession>
<dbReference type="EMBL" id="AQGU01000029">
    <property type="protein sequence ID" value="MBE0361598.1"/>
    <property type="molecule type" value="Genomic_DNA"/>
</dbReference>
<evidence type="ECO:0000313" key="1">
    <source>
        <dbReference type="EMBL" id="MBE0361598.1"/>
    </source>
</evidence>
<protein>
    <submittedName>
        <fullName evidence="1">Uncharacterized protein</fullName>
    </submittedName>
</protein>
<organism evidence="1 2">
    <name type="scientific">Pseudoalteromonas aliena SW19</name>
    <dbReference type="NCBI Taxonomy" id="1314866"/>
    <lineage>
        <taxon>Bacteria</taxon>
        <taxon>Pseudomonadati</taxon>
        <taxon>Pseudomonadota</taxon>
        <taxon>Gammaproteobacteria</taxon>
        <taxon>Alteromonadales</taxon>
        <taxon>Pseudoalteromonadaceae</taxon>
        <taxon>Pseudoalteromonas</taxon>
    </lineage>
</organism>
<dbReference type="Proteomes" id="UP000648482">
    <property type="component" value="Unassembled WGS sequence"/>
</dbReference>
<keyword evidence="2" id="KW-1185">Reference proteome</keyword>
<sequence length="75" mass="8654">MVKSWLIRSIKHLTKAPFPPFRYLNNEALQAEQKISTVFVGPFLLGLAIFPPLIHNTALFEVGKFRVNNYQLKLK</sequence>
<name>A0ABR9E5H1_9GAMM</name>
<reference evidence="1 2" key="1">
    <citation type="submission" date="2015-06" db="EMBL/GenBank/DDBJ databases">
        <title>Genome sequence of Pseudoalteromonas aliena.</title>
        <authorList>
            <person name="Xie B.-B."/>
            <person name="Rong J.-C."/>
            <person name="Qin Q.-L."/>
            <person name="Zhang Y.-Z."/>
        </authorList>
    </citation>
    <scope>NUCLEOTIDE SEQUENCE [LARGE SCALE GENOMIC DNA]</scope>
    <source>
        <strain evidence="1 2">SW19</strain>
    </source>
</reference>
<comment type="caution">
    <text evidence="1">The sequence shown here is derived from an EMBL/GenBank/DDBJ whole genome shotgun (WGS) entry which is preliminary data.</text>
</comment>
<gene>
    <name evidence="1" type="ORF">PALI_b0595</name>
</gene>
<evidence type="ECO:0000313" key="2">
    <source>
        <dbReference type="Proteomes" id="UP000648482"/>
    </source>
</evidence>